<keyword evidence="2" id="KW-1185">Reference proteome</keyword>
<name>A0ABX0LV17_9BURK</name>
<protein>
    <submittedName>
        <fullName evidence="1">Uncharacterized protein</fullName>
    </submittedName>
</protein>
<dbReference type="Pfam" id="PF20212">
    <property type="entry name" value="DUF6572"/>
    <property type="match status" value="1"/>
</dbReference>
<accession>A0ABX0LV17</accession>
<sequence>MVDAVGTETVSGSVVLSILDSWDWTDERDHLLALQSKLNAYFGFVESGQMYEAYPAAQGKSLRIDIISRYPLPTAAVQFLTDAKVVAEGLDVSLRWNAFPAGAAA</sequence>
<dbReference type="InterPro" id="IPR046702">
    <property type="entry name" value="DUF6572"/>
</dbReference>
<evidence type="ECO:0000313" key="1">
    <source>
        <dbReference type="EMBL" id="NHZ36002.1"/>
    </source>
</evidence>
<reference evidence="1 2" key="1">
    <citation type="submission" date="2019-09" db="EMBL/GenBank/DDBJ databases">
        <title>Taxonomy of Antarctic Massilia spp.: description of Massilia rubra sp. nov., Massilia aquatica sp. nov., Massilia mucilaginosa sp. nov., Massilia frigida sp. nov. isolated from streams, lakes and regoliths.</title>
        <authorList>
            <person name="Holochova P."/>
            <person name="Sedlacek I."/>
            <person name="Kralova S."/>
            <person name="Maslanova I."/>
            <person name="Busse H.-J."/>
            <person name="Stankova E."/>
            <person name="Vrbovska V."/>
            <person name="Kovarovic V."/>
            <person name="Bartak M."/>
            <person name="Svec P."/>
            <person name="Pantucek R."/>
        </authorList>
    </citation>
    <scope>NUCLEOTIDE SEQUENCE [LARGE SCALE GENOMIC DNA]</scope>
    <source>
        <strain evidence="1 2">CCM 8692</strain>
    </source>
</reference>
<organism evidence="1 2">
    <name type="scientific">Massilia rubra</name>
    <dbReference type="NCBI Taxonomy" id="2607910"/>
    <lineage>
        <taxon>Bacteria</taxon>
        <taxon>Pseudomonadati</taxon>
        <taxon>Pseudomonadota</taxon>
        <taxon>Betaproteobacteria</taxon>
        <taxon>Burkholderiales</taxon>
        <taxon>Oxalobacteraceae</taxon>
        <taxon>Telluria group</taxon>
        <taxon>Massilia</taxon>
    </lineage>
</organism>
<gene>
    <name evidence="1" type="ORF">F0185_20755</name>
</gene>
<dbReference type="EMBL" id="VUYU01000015">
    <property type="protein sequence ID" value="NHZ36002.1"/>
    <property type="molecule type" value="Genomic_DNA"/>
</dbReference>
<dbReference type="Proteomes" id="UP000785613">
    <property type="component" value="Unassembled WGS sequence"/>
</dbReference>
<proteinExistence type="predicted"/>
<evidence type="ECO:0000313" key="2">
    <source>
        <dbReference type="Proteomes" id="UP000785613"/>
    </source>
</evidence>
<comment type="caution">
    <text evidence="1">The sequence shown here is derived from an EMBL/GenBank/DDBJ whole genome shotgun (WGS) entry which is preliminary data.</text>
</comment>